<dbReference type="SUPFAM" id="SSF55729">
    <property type="entry name" value="Acyl-CoA N-acyltransferases (Nat)"/>
    <property type="match status" value="1"/>
</dbReference>
<proteinExistence type="predicted"/>
<evidence type="ECO:0000256" key="3">
    <source>
        <dbReference type="ARBA" id="ARBA00022679"/>
    </source>
</evidence>
<dbReference type="PANTHER" id="PTHR36449:SF1">
    <property type="entry name" value="ACETYLTRANSFERASE"/>
    <property type="match status" value="1"/>
</dbReference>
<evidence type="ECO:0000256" key="4">
    <source>
        <dbReference type="ARBA" id="ARBA00023315"/>
    </source>
</evidence>
<keyword evidence="3" id="KW-0808">Transferase</keyword>
<organism evidence="7 8">
    <name type="scientific">Candidatus Aeolococcus gillhamiae</name>
    <dbReference type="NCBI Taxonomy" id="3127015"/>
    <lineage>
        <taxon>Bacteria</taxon>
        <taxon>Bacillati</taxon>
        <taxon>Candidatus Dormiibacterota</taxon>
        <taxon>Candidatus Dormibacteria</taxon>
        <taxon>Candidatus Aeolococcales</taxon>
        <taxon>Candidatus Aeolococcaceae</taxon>
        <taxon>Candidatus Aeolococcus</taxon>
    </lineage>
</organism>
<dbReference type="GO" id="GO:0016747">
    <property type="term" value="F:acyltransferase activity, transferring groups other than amino-acyl groups"/>
    <property type="evidence" value="ECO:0007669"/>
    <property type="project" value="InterPro"/>
</dbReference>
<reference evidence="7 8" key="1">
    <citation type="submission" date="2020-10" db="EMBL/GenBank/DDBJ databases">
        <title>Ca. Dormibacterota MAGs.</title>
        <authorList>
            <person name="Montgomery K."/>
        </authorList>
    </citation>
    <scope>NUCLEOTIDE SEQUENCE [LARGE SCALE GENOMIC DNA]</scope>
    <source>
        <strain evidence="7">SC8812_S17_18</strain>
    </source>
</reference>
<dbReference type="PANTHER" id="PTHR36449">
    <property type="entry name" value="ACETYLTRANSFERASE-RELATED"/>
    <property type="match status" value="1"/>
</dbReference>
<comment type="caution">
    <text evidence="7">The sequence shown here is derived from an EMBL/GenBank/DDBJ whole genome shotgun (WGS) entry which is preliminary data.</text>
</comment>
<evidence type="ECO:0000256" key="1">
    <source>
        <dbReference type="ARBA" id="ARBA00022491"/>
    </source>
</evidence>
<gene>
    <name evidence="7" type="ORF">JF886_02575</name>
</gene>
<dbReference type="InterPro" id="IPR016181">
    <property type="entry name" value="Acyl_CoA_acyltransferase"/>
</dbReference>
<dbReference type="Gene3D" id="3.40.630.30">
    <property type="match status" value="1"/>
</dbReference>
<feature type="domain" description="N-acetyltransferase" evidence="6">
    <location>
        <begin position="1"/>
        <end position="115"/>
    </location>
</feature>
<evidence type="ECO:0000313" key="7">
    <source>
        <dbReference type="EMBL" id="MBJ7593740.1"/>
    </source>
</evidence>
<dbReference type="Proteomes" id="UP000606991">
    <property type="component" value="Unassembled WGS sequence"/>
</dbReference>
<name>A0A934JVC2_9BACT</name>
<evidence type="ECO:0000313" key="8">
    <source>
        <dbReference type="Proteomes" id="UP000606991"/>
    </source>
</evidence>
<dbReference type="Pfam" id="PF00583">
    <property type="entry name" value="Acetyltransf_1"/>
    <property type="match status" value="1"/>
</dbReference>
<dbReference type="EMBL" id="JAEKNS010000037">
    <property type="protein sequence ID" value="MBJ7593740.1"/>
    <property type="molecule type" value="Genomic_DNA"/>
</dbReference>
<keyword evidence="1" id="KW-0678">Repressor</keyword>
<sequence length="119" mass="12566">MWVRGDRVVAYYTLAAHAVAPTDVPRSIGRGSRQPIPAILLARLALDTSLHGSGRGAALLGDALGRAVAAGAQVAARLVVVDALNDNAERFYAHFGFQRTPVARRMVLKMSTIADALSS</sequence>
<dbReference type="AlphaFoldDB" id="A0A934JVC2"/>
<protein>
    <submittedName>
        <fullName evidence="7">GNAT family N-acetyltransferase</fullName>
    </submittedName>
</protein>
<comment type="catalytic activity">
    <reaction evidence="5">
        <text>glycyl-tRNA(Gly) + acetyl-CoA = N-acetylglycyl-tRNA(Gly) + CoA + H(+)</text>
        <dbReference type="Rhea" id="RHEA:81867"/>
        <dbReference type="Rhea" id="RHEA-COMP:9683"/>
        <dbReference type="Rhea" id="RHEA-COMP:19766"/>
        <dbReference type="ChEBI" id="CHEBI:15378"/>
        <dbReference type="ChEBI" id="CHEBI:57287"/>
        <dbReference type="ChEBI" id="CHEBI:57288"/>
        <dbReference type="ChEBI" id="CHEBI:78522"/>
        <dbReference type="ChEBI" id="CHEBI:232036"/>
    </reaction>
</comment>
<accession>A0A934JVC2</accession>
<keyword evidence="2" id="KW-1277">Toxin-antitoxin system</keyword>
<evidence type="ECO:0000259" key="6">
    <source>
        <dbReference type="PROSITE" id="PS51186"/>
    </source>
</evidence>
<keyword evidence="4" id="KW-0012">Acyltransferase</keyword>
<evidence type="ECO:0000256" key="2">
    <source>
        <dbReference type="ARBA" id="ARBA00022649"/>
    </source>
</evidence>
<evidence type="ECO:0000256" key="5">
    <source>
        <dbReference type="ARBA" id="ARBA00049880"/>
    </source>
</evidence>
<dbReference type="InterPro" id="IPR000182">
    <property type="entry name" value="GNAT_dom"/>
</dbReference>
<dbReference type="RefSeq" id="WP_350340563.1">
    <property type="nucleotide sequence ID" value="NZ_JAEKNS010000037.1"/>
</dbReference>
<dbReference type="PROSITE" id="PS51186">
    <property type="entry name" value="GNAT"/>
    <property type="match status" value="1"/>
</dbReference>